<dbReference type="Proteomes" id="UP000033999">
    <property type="component" value="Unassembled WGS sequence"/>
</dbReference>
<protein>
    <submittedName>
        <fullName evidence="2">Response regulator receiver protein</fullName>
    </submittedName>
</protein>
<proteinExistence type="predicted"/>
<evidence type="ECO:0000313" key="2">
    <source>
        <dbReference type="EMBL" id="KKU06515.1"/>
    </source>
</evidence>
<feature type="compositionally biased region" description="Polar residues" evidence="1">
    <location>
        <begin position="423"/>
        <end position="434"/>
    </location>
</feature>
<dbReference type="PATRIC" id="fig|1619041.3.peg.792"/>
<evidence type="ECO:0000313" key="3">
    <source>
        <dbReference type="Proteomes" id="UP000033999"/>
    </source>
</evidence>
<feature type="compositionally biased region" description="Basic and acidic residues" evidence="1">
    <location>
        <begin position="460"/>
        <end position="487"/>
    </location>
</feature>
<dbReference type="EMBL" id="LCKX01000030">
    <property type="protein sequence ID" value="KKU06515.1"/>
    <property type="molecule type" value="Genomic_DNA"/>
</dbReference>
<feature type="non-terminal residue" evidence="2">
    <location>
        <position position="1"/>
    </location>
</feature>
<reference evidence="2 3" key="1">
    <citation type="journal article" date="2015" name="Nature">
        <title>rRNA introns, odd ribosomes, and small enigmatic genomes across a large radiation of phyla.</title>
        <authorList>
            <person name="Brown C.T."/>
            <person name="Hug L.A."/>
            <person name="Thomas B.C."/>
            <person name="Sharon I."/>
            <person name="Castelle C.J."/>
            <person name="Singh A."/>
            <person name="Wilkins M.J."/>
            <person name="Williams K.H."/>
            <person name="Banfield J.F."/>
        </authorList>
    </citation>
    <scope>NUCLEOTIDE SEQUENCE [LARGE SCALE GENOMIC DNA]</scope>
</reference>
<feature type="compositionally biased region" description="Basic and acidic residues" evidence="1">
    <location>
        <begin position="436"/>
        <end position="453"/>
    </location>
</feature>
<sequence>ATAGVVSVAEEIIGLPSAERGALLAAVDHKDAPDALVRRTALVRAYINTNFGGIPEERALEAEIEASIGLDMSASNVAPADKPAVPTLPIPGKVAMESPVATPSADEKTPVARAREAHEIAVAAANAATPARKPERIVPRPIVAEKRKGVPLETHQRLREARVVMSVTALKDLLREGRCCVSGKRFHESDKVTLVNHKLLASYELVREFGRDNGWSWISVPLAEACLVDWEDFVEEVIKEKMVEKRLAVLRARLETEEDRRHDVDTRDDDLTITYFWCHLLKVAIGMEEYGIKHATADAECERNAESLKKARVALEEELRMQFTSRKIIKARQKLISSRHAEIKAELDALYASIMEAGEKSVLRASLKSERDKLGQEFEIISSFWGDLPEEQLAATFHVTDSARKVPVVRSPGKTARKHQKGGATQTASTSIKKPTTPEEREAKRKASEEAAKAKKAQRRKDAEATRVRRNEPHFGEAKKGGGEAKKGKSATTDGKVDRRADKKSARLQH</sequence>
<evidence type="ECO:0000256" key="1">
    <source>
        <dbReference type="SAM" id="MobiDB-lite"/>
    </source>
</evidence>
<feature type="compositionally biased region" description="Basic and acidic residues" evidence="1">
    <location>
        <begin position="495"/>
        <end position="510"/>
    </location>
</feature>
<gene>
    <name evidence="2" type="ORF">UX10_C0030G0001</name>
</gene>
<organism evidence="2 3">
    <name type="scientific">Candidatus Magasanikbacteria bacterium GW2011_GWA2_45_39</name>
    <dbReference type="NCBI Taxonomy" id="1619041"/>
    <lineage>
        <taxon>Bacteria</taxon>
        <taxon>Candidatus Magasanikiibacteriota</taxon>
    </lineage>
</organism>
<comment type="caution">
    <text evidence="2">The sequence shown here is derived from an EMBL/GenBank/DDBJ whole genome shotgun (WGS) entry which is preliminary data.</text>
</comment>
<feature type="region of interest" description="Disordered" evidence="1">
    <location>
        <begin position="406"/>
        <end position="510"/>
    </location>
</feature>
<name>A0A0G1QCX0_9BACT</name>
<accession>A0A0G1QCX0</accession>
<dbReference type="AlphaFoldDB" id="A0A0G1QCX0"/>